<comment type="caution">
    <text evidence="2">The sequence shown here is derived from an EMBL/GenBank/DDBJ whole genome shotgun (WGS) entry which is preliminary data.</text>
</comment>
<keyword evidence="3" id="KW-1185">Reference proteome</keyword>
<name>A0A7Y0AD81_9BACT</name>
<dbReference type="InterPro" id="IPR018490">
    <property type="entry name" value="cNMP-bd_dom_sf"/>
</dbReference>
<dbReference type="InterPro" id="IPR014710">
    <property type="entry name" value="RmlC-like_jellyroll"/>
</dbReference>
<evidence type="ECO:0000313" key="2">
    <source>
        <dbReference type="EMBL" id="NML65182.1"/>
    </source>
</evidence>
<accession>A0A7Y0AD81</accession>
<proteinExistence type="predicted"/>
<dbReference type="CDD" id="cd00038">
    <property type="entry name" value="CAP_ED"/>
    <property type="match status" value="1"/>
</dbReference>
<protein>
    <submittedName>
        <fullName evidence="2">Crp/Fnr family transcriptional regulator</fullName>
    </submittedName>
</protein>
<reference evidence="2 3" key="1">
    <citation type="submission" date="2020-04" db="EMBL/GenBank/DDBJ databases">
        <title>Hymenobacter polaris sp. nov., isolated from Arctic soil.</title>
        <authorList>
            <person name="Dahal R.H."/>
        </authorList>
    </citation>
    <scope>NUCLEOTIDE SEQUENCE [LARGE SCALE GENOMIC DNA]</scope>
    <source>
        <strain evidence="2 3">RP-2-7</strain>
    </source>
</reference>
<dbReference type="EMBL" id="JABBGH010000001">
    <property type="protein sequence ID" value="NML65182.1"/>
    <property type="molecule type" value="Genomic_DNA"/>
</dbReference>
<dbReference type="AlphaFoldDB" id="A0A7Y0AD81"/>
<dbReference type="Gene3D" id="2.60.120.10">
    <property type="entry name" value="Jelly Rolls"/>
    <property type="match status" value="1"/>
</dbReference>
<dbReference type="Proteomes" id="UP000559626">
    <property type="component" value="Unassembled WGS sequence"/>
</dbReference>
<dbReference type="InterPro" id="IPR000595">
    <property type="entry name" value="cNMP-bd_dom"/>
</dbReference>
<gene>
    <name evidence="2" type="ORF">HHL22_08195</name>
</gene>
<dbReference type="Pfam" id="PF00027">
    <property type="entry name" value="cNMP_binding"/>
    <property type="match status" value="1"/>
</dbReference>
<dbReference type="RefSeq" id="WP_169530432.1">
    <property type="nucleotide sequence ID" value="NZ_JABBGH010000001.1"/>
</dbReference>
<evidence type="ECO:0000259" key="1">
    <source>
        <dbReference type="Pfam" id="PF00027"/>
    </source>
</evidence>
<organism evidence="2 3">
    <name type="scientific">Hymenobacter polaris</name>
    <dbReference type="NCBI Taxonomy" id="2682546"/>
    <lineage>
        <taxon>Bacteria</taxon>
        <taxon>Pseudomonadati</taxon>
        <taxon>Bacteroidota</taxon>
        <taxon>Cytophagia</taxon>
        <taxon>Cytophagales</taxon>
        <taxon>Hymenobacteraceae</taxon>
        <taxon>Hymenobacter</taxon>
    </lineage>
</organism>
<evidence type="ECO:0000313" key="3">
    <source>
        <dbReference type="Proteomes" id="UP000559626"/>
    </source>
</evidence>
<feature type="domain" description="Cyclic nucleotide-binding" evidence="1">
    <location>
        <begin position="30"/>
        <end position="115"/>
    </location>
</feature>
<dbReference type="SUPFAM" id="SSF51206">
    <property type="entry name" value="cAMP-binding domain-like"/>
    <property type="match status" value="1"/>
</dbReference>
<sequence>MSYPALDDFLLHCAPFTPQQLALIASQATERHYPAGAYFSEAGRVAREIAFVLEGVFRICYFDREGTEITKYFLEAPRFMIDLPSYQYQLPATEYVQAVTPARVLVFADRDWQALGCTIVGWPGLERTLITRSLLEMVERLSALGHADAATKYTAFLRTYPHLANQVPLAYLASYLGITPQSLSRVRRNLGRQPDTEA</sequence>